<dbReference type="PaxDb" id="4113-PGSC0003DMT400090262"/>
<feature type="region of interest" description="Disordered" evidence="1">
    <location>
        <begin position="31"/>
        <end position="56"/>
    </location>
</feature>
<dbReference type="Gramene" id="PGSC0003DMT400090262">
    <property type="protein sequence ID" value="PGSC0003DMT400090262"/>
    <property type="gene ID" value="PGSC0003DMG400039833"/>
</dbReference>
<evidence type="ECO:0000313" key="3">
    <source>
        <dbReference type="Proteomes" id="UP000011115"/>
    </source>
</evidence>
<evidence type="ECO:0000256" key="1">
    <source>
        <dbReference type="SAM" id="MobiDB-lite"/>
    </source>
</evidence>
<dbReference type="AlphaFoldDB" id="M1DK03"/>
<evidence type="ECO:0000313" key="2">
    <source>
        <dbReference type="EnsemblPlants" id="PGSC0003DMT400090262"/>
    </source>
</evidence>
<reference evidence="2" key="2">
    <citation type="submission" date="2015-06" db="UniProtKB">
        <authorList>
            <consortium name="EnsemblPlants"/>
        </authorList>
    </citation>
    <scope>IDENTIFICATION</scope>
    <source>
        <strain evidence="2">DM1-3 516 R44</strain>
    </source>
</reference>
<dbReference type="InParanoid" id="M1DK03"/>
<dbReference type="Proteomes" id="UP000011115">
    <property type="component" value="Unassembled WGS sequence"/>
</dbReference>
<protein>
    <submittedName>
        <fullName evidence="2">Uncharacterized protein</fullName>
    </submittedName>
</protein>
<proteinExistence type="predicted"/>
<name>M1DK03_SOLTU</name>
<keyword evidence="3" id="KW-1185">Reference proteome</keyword>
<dbReference type="EnsemblPlants" id="PGSC0003DMT400090262">
    <property type="protein sequence ID" value="PGSC0003DMT400090262"/>
    <property type="gene ID" value="PGSC0003DMG400039833"/>
</dbReference>
<reference evidence="3" key="1">
    <citation type="journal article" date="2011" name="Nature">
        <title>Genome sequence and analysis of the tuber crop potato.</title>
        <authorList>
            <consortium name="The Potato Genome Sequencing Consortium"/>
        </authorList>
    </citation>
    <scope>NUCLEOTIDE SEQUENCE [LARGE SCALE GENOMIC DNA]</scope>
    <source>
        <strain evidence="3">cv. DM1-3 516 R44</strain>
    </source>
</reference>
<sequence length="113" mass="12712">MFRHTNLDRVPRSGALALEFAALAGTLQRDEELKNEPQATPTHFSPFLRLKTTNKREESGKGRFKWLRGFKLGFEPCDPTSTLWLSTDTALALSLLSIGHLQVAIDRPQLGDY</sequence>
<organism evidence="2 3">
    <name type="scientific">Solanum tuberosum</name>
    <name type="common">Potato</name>
    <dbReference type="NCBI Taxonomy" id="4113"/>
    <lineage>
        <taxon>Eukaryota</taxon>
        <taxon>Viridiplantae</taxon>
        <taxon>Streptophyta</taxon>
        <taxon>Embryophyta</taxon>
        <taxon>Tracheophyta</taxon>
        <taxon>Spermatophyta</taxon>
        <taxon>Magnoliopsida</taxon>
        <taxon>eudicotyledons</taxon>
        <taxon>Gunneridae</taxon>
        <taxon>Pentapetalae</taxon>
        <taxon>asterids</taxon>
        <taxon>lamiids</taxon>
        <taxon>Solanales</taxon>
        <taxon>Solanaceae</taxon>
        <taxon>Solanoideae</taxon>
        <taxon>Solaneae</taxon>
        <taxon>Solanum</taxon>
    </lineage>
</organism>
<dbReference type="HOGENOM" id="CLU_2137929_0_0_1"/>
<accession>M1DK03</accession>